<feature type="region of interest" description="Disordered" evidence="1">
    <location>
        <begin position="118"/>
        <end position="143"/>
    </location>
</feature>
<keyword evidence="3" id="KW-1185">Reference proteome</keyword>
<accession>A0ABV1Y0U5</accession>
<dbReference type="EMBL" id="JBEPFB010000017">
    <property type="protein sequence ID" value="MER7377260.1"/>
    <property type="molecule type" value="Genomic_DNA"/>
</dbReference>
<sequence>MIGSFYMTPEILARIATARAARDLSDLARLLLADTVTTTSPTERIEKARRLRQVANEVVDLVVLAEALEGASWEEIAEALGRRDPGTVEREFAEDVAEWSSKSEKELERAAEGHAALDEWYGRHREDQDPELSTPVADLLNRH</sequence>
<name>A0ABV1Y0U5_9ACTN</name>
<evidence type="ECO:0000313" key="3">
    <source>
        <dbReference type="Proteomes" id="UP001486207"/>
    </source>
</evidence>
<feature type="compositionally biased region" description="Basic and acidic residues" evidence="1">
    <location>
        <begin position="118"/>
        <end position="127"/>
    </location>
</feature>
<evidence type="ECO:0000256" key="1">
    <source>
        <dbReference type="SAM" id="MobiDB-lite"/>
    </source>
</evidence>
<dbReference type="RefSeq" id="WP_190074085.1">
    <property type="nucleotide sequence ID" value="NZ_BNBM01000017.1"/>
</dbReference>
<comment type="caution">
    <text evidence="2">The sequence shown here is derived from an EMBL/GenBank/DDBJ whole genome shotgun (WGS) entry which is preliminary data.</text>
</comment>
<proteinExistence type="predicted"/>
<dbReference type="Proteomes" id="UP001486207">
    <property type="component" value="Unassembled WGS sequence"/>
</dbReference>
<evidence type="ECO:0000313" key="2">
    <source>
        <dbReference type="EMBL" id="MER7377260.1"/>
    </source>
</evidence>
<protein>
    <submittedName>
        <fullName evidence="2">Uncharacterized protein</fullName>
    </submittedName>
</protein>
<reference evidence="2 3" key="1">
    <citation type="submission" date="2024-06" db="EMBL/GenBank/DDBJ databases">
        <title>The Natural Products Discovery Center: Release of the First 8490 Sequenced Strains for Exploring Actinobacteria Biosynthetic Diversity.</title>
        <authorList>
            <person name="Kalkreuter E."/>
            <person name="Kautsar S.A."/>
            <person name="Yang D."/>
            <person name="Bader C.D."/>
            <person name="Teijaro C.N."/>
            <person name="Fluegel L."/>
            <person name="Davis C.M."/>
            <person name="Simpson J.R."/>
            <person name="Lauterbach L."/>
            <person name="Steele A.D."/>
            <person name="Gui C."/>
            <person name="Meng S."/>
            <person name="Li G."/>
            <person name="Viehrig K."/>
            <person name="Ye F."/>
            <person name="Su P."/>
            <person name="Kiefer A.F."/>
            <person name="Nichols A."/>
            <person name="Cepeda A.J."/>
            <person name="Yan W."/>
            <person name="Fan B."/>
            <person name="Jiang Y."/>
            <person name="Adhikari A."/>
            <person name="Zheng C.-J."/>
            <person name="Schuster L."/>
            <person name="Cowan T.M."/>
            <person name="Smanski M.J."/>
            <person name="Chevrette M.G."/>
            <person name="De Carvalho L.P.S."/>
            <person name="Shen B."/>
        </authorList>
    </citation>
    <scope>NUCLEOTIDE SEQUENCE [LARGE SCALE GENOMIC DNA]</scope>
    <source>
        <strain evidence="2 3">NPDC000155</strain>
    </source>
</reference>
<organism evidence="2 3">
    <name type="scientific">Streptomyces lanatus</name>
    <dbReference type="NCBI Taxonomy" id="66900"/>
    <lineage>
        <taxon>Bacteria</taxon>
        <taxon>Bacillati</taxon>
        <taxon>Actinomycetota</taxon>
        <taxon>Actinomycetes</taxon>
        <taxon>Kitasatosporales</taxon>
        <taxon>Streptomycetaceae</taxon>
        <taxon>Streptomyces</taxon>
    </lineage>
</organism>
<gene>
    <name evidence="2" type="ORF">ABT384_31980</name>
</gene>